<name>A0ABV6U276_9ACTN</name>
<keyword evidence="3" id="KW-0238">DNA-binding</keyword>
<dbReference type="EMBL" id="JBHMQT010000014">
    <property type="protein sequence ID" value="MFC0862564.1"/>
    <property type="molecule type" value="Genomic_DNA"/>
</dbReference>
<dbReference type="CDD" id="cd17253">
    <property type="entry name" value="RMtype1_S_Eco933I-TRD2-CR2_like"/>
    <property type="match status" value="1"/>
</dbReference>
<feature type="domain" description="Type I restriction modification DNA specificity" evidence="4">
    <location>
        <begin position="198"/>
        <end position="365"/>
    </location>
</feature>
<accession>A0ABV6U276</accession>
<evidence type="ECO:0000256" key="2">
    <source>
        <dbReference type="ARBA" id="ARBA00022747"/>
    </source>
</evidence>
<keyword evidence="5" id="KW-0378">Hydrolase</keyword>
<comment type="caution">
    <text evidence="5">The sequence shown here is derived from an EMBL/GenBank/DDBJ whole genome shotgun (WGS) entry which is preliminary data.</text>
</comment>
<reference evidence="5 6" key="1">
    <citation type="submission" date="2024-09" db="EMBL/GenBank/DDBJ databases">
        <authorList>
            <person name="Sun Q."/>
            <person name="Mori K."/>
        </authorList>
    </citation>
    <scope>NUCLEOTIDE SEQUENCE [LARGE SCALE GENOMIC DNA]</scope>
    <source>
        <strain evidence="5 6">TBRC 1851</strain>
    </source>
</reference>
<evidence type="ECO:0000259" key="4">
    <source>
        <dbReference type="Pfam" id="PF01420"/>
    </source>
</evidence>
<feature type="domain" description="Type I restriction modification DNA specificity" evidence="4">
    <location>
        <begin position="63"/>
        <end position="162"/>
    </location>
</feature>
<dbReference type="GO" id="GO:0004519">
    <property type="term" value="F:endonuclease activity"/>
    <property type="evidence" value="ECO:0007669"/>
    <property type="project" value="UniProtKB-KW"/>
</dbReference>
<dbReference type="InterPro" id="IPR000055">
    <property type="entry name" value="Restrct_endonuc_typeI_TRD"/>
</dbReference>
<dbReference type="Proteomes" id="UP001589870">
    <property type="component" value="Unassembled WGS sequence"/>
</dbReference>
<dbReference type="InterPro" id="IPR052021">
    <property type="entry name" value="Type-I_RS_S_subunit"/>
</dbReference>
<dbReference type="Gene3D" id="3.90.220.20">
    <property type="entry name" value="DNA methylase specificity domains"/>
    <property type="match status" value="2"/>
</dbReference>
<dbReference type="RefSeq" id="WP_394300762.1">
    <property type="nucleotide sequence ID" value="NZ_JBHMQT010000014.1"/>
</dbReference>
<dbReference type="EC" id="3.1.21.-" evidence="5"/>
<keyword evidence="5" id="KW-0255">Endonuclease</keyword>
<gene>
    <name evidence="5" type="ORF">ACFHYQ_09680</name>
</gene>
<evidence type="ECO:0000256" key="1">
    <source>
        <dbReference type="ARBA" id="ARBA00010923"/>
    </source>
</evidence>
<evidence type="ECO:0000256" key="3">
    <source>
        <dbReference type="ARBA" id="ARBA00023125"/>
    </source>
</evidence>
<dbReference type="Pfam" id="PF01420">
    <property type="entry name" value="Methylase_S"/>
    <property type="match status" value="2"/>
</dbReference>
<keyword evidence="6" id="KW-1185">Reference proteome</keyword>
<keyword evidence="5" id="KW-0540">Nuclease</keyword>
<proteinExistence type="inferred from homology"/>
<dbReference type="PANTHER" id="PTHR30408">
    <property type="entry name" value="TYPE-1 RESTRICTION ENZYME ECOKI SPECIFICITY PROTEIN"/>
    <property type="match status" value="1"/>
</dbReference>
<comment type="similarity">
    <text evidence="1">Belongs to the type-I restriction system S methylase family.</text>
</comment>
<dbReference type="InterPro" id="IPR044946">
    <property type="entry name" value="Restrct_endonuc_typeI_TRD_sf"/>
</dbReference>
<protein>
    <submittedName>
        <fullName evidence="5">Restriction endonuclease subunit S</fullName>
        <ecNumber evidence="5">3.1.21.-</ecNumber>
    </submittedName>
</protein>
<sequence>MTNLVPIRDLVDKVSTWNPAQSNSISTFKYIDLGTLDQSSKEITGAFDVLTKDAPSRARQLVKSGDILVSTVRPNLNGVAVVPEELDGATASTGFCVLRPTSAIDGSYLFHWVRSPEFVTDMTRKATGQSYPAVSDKIIKESRIPLPKLSDQQRISETLGEVAMLRAKRREAITLLGEFTQSIFHDMFGDLAANAKGWDDSLSLGDVADVNSGITKGRKVSGTLRPIPYMAVLNVQDKNLDLTTVKEIEATEDEIQRYRLLKDDLLLTEGGDPDKLGRGTLWQNELPEAIHQNHIFRVRLHPSSKVEPNFLNWLIASERGRRYFLRSAKQTTGIASINATQLRQFPLVIPPLALQNEFAVRLGKIKTHESTQRAHLAELDALFASLQQRAFRGGLWDDRGN</sequence>
<organism evidence="5 6">
    <name type="scientific">Sphaerimonospora cavernae</name>
    <dbReference type="NCBI Taxonomy" id="1740611"/>
    <lineage>
        <taxon>Bacteria</taxon>
        <taxon>Bacillati</taxon>
        <taxon>Actinomycetota</taxon>
        <taxon>Actinomycetes</taxon>
        <taxon>Streptosporangiales</taxon>
        <taxon>Streptosporangiaceae</taxon>
        <taxon>Sphaerimonospora</taxon>
    </lineage>
</organism>
<evidence type="ECO:0000313" key="5">
    <source>
        <dbReference type="EMBL" id="MFC0862564.1"/>
    </source>
</evidence>
<dbReference type="SUPFAM" id="SSF116734">
    <property type="entry name" value="DNA methylase specificity domain"/>
    <property type="match status" value="2"/>
</dbReference>
<evidence type="ECO:0000313" key="6">
    <source>
        <dbReference type="Proteomes" id="UP001589870"/>
    </source>
</evidence>
<dbReference type="PANTHER" id="PTHR30408:SF12">
    <property type="entry name" value="TYPE I RESTRICTION ENZYME MJAVIII SPECIFICITY SUBUNIT"/>
    <property type="match status" value="1"/>
</dbReference>
<dbReference type="GO" id="GO:0016787">
    <property type="term" value="F:hydrolase activity"/>
    <property type="evidence" value="ECO:0007669"/>
    <property type="project" value="UniProtKB-KW"/>
</dbReference>
<keyword evidence="2" id="KW-0680">Restriction system</keyword>